<dbReference type="EMBL" id="CH473955">
    <property type="protein sequence ID" value="EDM09982.1"/>
    <property type="molecule type" value="Genomic_DNA"/>
</dbReference>
<dbReference type="Proteomes" id="UP000234681">
    <property type="component" value="Chromosome 2"/>
</dbReference>
<gene>
    <name evidence="1" type="ORF">rCG_44706</name>
</gene>
<name>A6I4M3_RAT</name>
<sequence>MKQISMNKMIL</sequence>
<protein>
    <submittedName>
        <fullName evidence="1">RCG44706</fullName>
    </submittedName>
</protein>
<reference evidence="2" key="1">
    <citation type="submission" date="2005-09" db="EMBL/GenBank/DDBJ databases">
        <authorList>
            <person name="Mural R.J."/>
            <person name="Li P.W."/>
            <person name="Adams M.D."/>
            <person name="Amanatides P.G."/>
            <person name="Baden-Tillson H."/>
            <person name="Barnstead M."/>
            <person name="Chin S.H."/>
            <person name="Dew I."/>
            <person name="Evans C.A."/>
            <person name="Ferriera S."/>
            <person name="Flanigan M."/>
            <person name="Fosler C."/>
            <person name="Glodek A."/>
            <person name="Gu Z."/>
            <person name="Holt R.A."/>
            <person name="Jennings D."/>
            <person name="Kraft C.L."/>
            <person name="Lu F."/>
            <person name="Nguyen T."/>
            <person name="Nusskern D.R."/>
            <person name="Pfannkoch C.M."/>
            <person name="Sitter C."/>
            <person name="Sutton G.G."/>
            <person name="Venter J.C."/>
            <person name="Wang Z."/>
            <person name="Woodage T."/>
            <person name="Zheng X.H."/>
            <person name="Zhong F."/>
        </authorList>
    </citation>
    <scope>NUCLEOTIDE SEQUENCE [LARGE SCALE GENOMIC DNA]</scope>
    <source>
        <strain>BN</strain>
        <strain evidence="2">Sprague-Dawley</strain>
    </source>
</reference>
<proteinExistence type="predicted"/>
<accession>A6I4M3</accession>
<organism evidence="1 2">
    <name type="scientific">Rattus norvegicus</name>
    <name type="common">Rat</name>
    <dbReference type="NCBI Taxonomy" id="10116"/>
    <lineage>
        <taxon>Eukaryota</taxon>
        <taxon>Metazoa</taxon>
        <taxon>Chordata</taxon>
        <taxon>Craniata</taxon>
        <taxon>Vertebrata</taxon>
        <taxon>Euteleostomi</taxon>
        <taxon>Mammalia</taxon>
        <taxon>Eutheria</taxon>
        <taxon>Euarchontoglires</taxon>
        <taxon>Glires</taxon>
        <taxon>Rodentia</taxon>
        <taxon>Myomorpha</taxon>
        <taxon>Muroidea</taxon>
        <taxon>Muridae</taxon>
        <taxon>Murinae</taxon>
        <taxon>Rattus</taxon>
    </lineage>
</organism>
<evidence type="ECO:0000313" key="2">
    <source>
        <dbReference type="Proteomes" id="UP000234681"/>
    </source>
</evidence>
<evidence type="ECO:0000313" key="1">
    <source>
        <dbReference type="EMBL" id="EDM09982.1"/>
    </source>
</evidence>